<evidence type="ECO:0000313" key="2">
    <source>
        <dbReference type="Proteomes" id="UP000199373"/>
    </source>
</evidence>
<sequence length="40" mass="5019">MRRRNSRLTGTDETQRHEERTKFFNHFFFHSIFIIFAEKS</sequence>
<proteinExistence type="predicted"/>
<name>A0A1I0PWT7_9BACT</name>
<organism evidence="1 2">
    <name type="scientific">Prevotella aff. ruminicola Tc2-24</name>
    <dbReference type="NCBI Taxonomy" id="81582"/>
    <lineage>
        <taxon>Bacteria</taxon>
        <taxon>Pseudomonadati</taxon>
        <taxon>Bacteroidota</taxon>
        <taxon>Bacteroidia</taxon>
        <taxon>Bacteroidales</taxon>
        <taxon>Prevotellaceae</taxon>
        <taxon>Prevotella</taxon>
    </lineage>
</organism>
<dbReference type="EMBL" id="FOIQ01000005">
    <property type="protein sequence ID" value="SEW19035.1"/>
    <property type="molecule type" value="Genomic_DNA"/>
</dbReference>
<dbReference type="AlphaFoldDB" id="A0A1I0PWT7"/>
<dbReference type="Proteomes" id="UP000199373">
    <property type="component" value="Unassembled WGS sequence"/>
</dbReference>
<evidence type="ECO:0000313" key="1">
    <source>
        <dbReference type="EMBL" id="SEW19035.1"/>
    </source>
</evidence>
<protein>
    <submittedName>
        <fullName evidence="1">Uncharacterized protein</fullName>
    </submittedName>
</protein>
<accession>A0A1I0PWT7</accession>
<gene>
    <name evidence="1" type="ORF">SAMN04487850_2017</name>
</gene>
<keyword evidence="2" id="KW-1185">Reference proteome</keyword>
<reference evidence="1 2" key="1">
    <citation type="submission" date="2016-10" db="EMBL/GenBank/DDBJ databases">
        <authorList>
            <person name="de Groot N.N."/>
        </authorList>
    </citation>
    <scope>NUCLEOTIDE SEQUENCE [LARGE SCALE GENOMIC DNA]</scope>
    <source>
        <strain evidence="1 2">TC2-24</strain>
    </source>
</reference>